<sequence>MSVPADEPGNPAHAIFERFLRAGECQEVLGCFRELCQQLGLQGSGLQLYHGLKAALNYWSAKALWSKLDKKAGHKDYDQGTAC</sequence>
<dbReference type="InterPro" id="IPR036188">
    <property type="entry name" value="FAD/NAD-bd_sf"/>
</dbReference>
<dbReference type="EMBL" id="KL225799">
    <property type="protein sequence ID" value="KFM03266.1"/>
    <property type="molecule type" value="Genomic_DNA"/>
</dbReference>
<dbReference type="Proteomes" id="UP000053286">
    <property type="component" value="Unassembled WGS sequence"/>
</dbReference>
<dbReference type="Gene3D" id="3.50.50.60">
    <property type="entry name" value="FAD/NAD(P)-binding domain"/>
    <property type="match status" value="1"/>
</dbReference>
<proteinExistence type="predicted"/>
<keyword evidence="2" id="KW-1185">Reference proteome</keyword>
<dbReference type="AlphaFoldDB" id="A0A087QPW2"/>
<evidence type="ECO:0000313" key="1">
    <source>
        <dbReference type="EMBL" id="KFM03266.1"/>
    </source>
</evidence>
<gene>
    <name evidence="1" type="ORF">AS27_02076</name>
</gene>
<reference evidence="1 2" key="1">
    <citation type="submission" date="2014-04" db="EMBL/GenBank/DDBJ databases">
        <title>Genome evolution of avian class.</title>
        <authorList>
            <person name="Zhang G."/>
            <person name="Li C."/>
        </authorList>
    </citation>
    <scope>NUCLEOTIDE SEQUENCE [LARGE SCALE GENOMIC DNA]</scope>
    <source>
        <strain evidence="1">BGI_AS27</strain>
    </source>
</reference>
<accession>A0A087QPW2</accession>
<evidence type="ECO:0000313" key="2">
    <source>
        <dbReference type="Proteomes" id="UP000053286"/>
    </source>
</evidence>
<organism evidence="1 2">
    <name type="scientific">Aptenodytes forsteri</name>
    <name type="common">Emperor penguin</name>
    <dbReference type="NCBI Taxonomy" id="9233"/>
    <lineage>
        <taxon>Eukaryota</taxon>
        <taxon>Metazoa</taxon>
        <taxon>Chordata</taxon>
        <taxon>Craniata</taxon>
        <taxon>Vertebrata</taxon>
        <taxon>Euteleostomi</taxon>
        <taxon>Archelosauria</taxon>
        <taxon>Archosauria</taxon>
        <taxon>Dinosauria</taxon>
        <taxon>Saurischia</taxon>
        <taxon>Theropoda</taxon>
        <taxon>Coelurosauria</taxon>
        <taxon>Aves</taxon>
        <taxon>Neognathae</taxon>
        <taxon>Neoaves</taxon>
        <taxon>Aequornithes</taxon>
        <taxon>Sphenisciformes</taxon>
        <taxon>Spheniscidae</taxon>
        <taxon>Aptenodytes</taxon>
    </lineage>
</organism>
<dbReference type="STRING" id="9233.A0A087QPW2"/>
<protein>
    <submittedName>
        <fullName evidence="1">Protein-methionine sulfoxide oxidase MICAL1</fullName>
    </submittedName>
</protein>
<name>A0A087QPW2_APTFO</name>
<feature type="non-terminal residue" evidence="1">
    <location>
        <position position="83"/>
    </location>
</feature>